<evidence type="ECO:0000313" key="2">
    <source>
        <dbReference type="EMBL" id="MBD2181500.1"/>
    </source>
</evidence>
<protein>
    <submittedName>
        <fullName evidence="2">Low temperature requirement protein A</fullName>
    </submittedName>
</protein>
<reference evidence="2" key="2">
    <citation type="submission" date="2020-08" db="EMBL/GenBank/DDBJ databases">
        <authorList>
            <person name="Chen M."/>
            <person name="Teng W."/>
            <person name="Zhao L."/>
            <person name="Hu C."/>
            <person name="Zhou Y."/>
            <person name="Han B."/>
            <person name="Song L."/>
            <person name="Shu W."/>
        </authorList>
    </citation>
    <scope>NUCLEOTIDE SEQUENCE</scope>
    <source>
        <strain evidence="2">FACHB-1375</strain>
    </source>
</reference>
<dbReference type="AlphaFoldDB" id="A0A926VDG0"/>
<dbReference type="EMBL" id="JACJPW010000021">
    <property type="protein sequence ID" value="MBD2181500.1"/>
    <property type="molecule type" value="Genomic_DNA"/>
</dbReference>
<evidence type="ECO:0000256" key="1">
    <source>
        <dbReference type="SAM" id="Phobius"/>
    </source>
</evidence>
<keyword evidence="1" id="KW-0472">Membrane</keyword>
<keyword evidence="1" id="KW-0812">Transmembrane</keyword>
<dbReference type="PANTHER" id="PTHR36840">
    <property type="entry name" value="BLL5714 PROTEIN"/>
    <property type="match status" value="1"/>
</dbReference>
<feature type="transmembrane region" description="Helical" evidence="1">
    <location>
        <begin position="87"/>
        <end position="107"/>
    </location>
</feature>
<dbReference type="Proteomes" id="UP000641646">
    <property type="component" value="Unassembled WGS sequence"/>
</dbReference>
<feature type="transmembrane region" description="Helical" evidence="1">
    <location>
        <begin position="169"/>
        <end position="191"/>
    </location>
</feature>
<feature type="transmembrane region" description="Helical" evidence="1">
    <location>
        <begin position="145"/>
        <end position="163"/>
    </location>
</feature>
<comment type="caution">
    <text evidence="2">The sequence shown here is derived from an EMBL/GenBank/DDBJ whole genome shotgun (WGS) entry which is preliminary data.</text>
</comment>
<sequence>MTKGFWQPPRLRTLEEEEEERRATWLELFYDLVFVAAIAEVAHYLDGHLSVSGFLCYVLLFVPIWWSWVGATFYATRFDTDDLGHRLLTLLQMVAIAVLAVNVHHGLNENSDGFALSYITVRGILIVQYLIAGYHVAIARNLTNWYARGFSLAVAIWLLSIFVPPPWRFALWILALIIDFGTPLTAGKLVAKIPPSFSHVPERVGLFTIIVLGEAVISVVRAVAQLQWGILSAGVALLAMSIAFSLWWIYFDSVDGSPLRGMAAGKMGISLTWLYSHLPLAIGIAATGVGVEHIIVSSKKAIALPSPERWLICGAVAICLISLAVIHLITCIVGTKHRGKILAAYRIGSAAFILILAIGGINLSPIVLMVLVALACALQVVLDLLANRQSLPQANS</sequence>
<dbReference type="RefSeq" id="WP_190464306.1">
    <property type="nucleotide sequence ID" value="NZ_JACJPW010000021.1"/>
</dbReference>
<gene>
    <name evidence="2" type="ORF">H6G03_10330</name>
</gene>
<feature type="transmembrane region" description="Helical" evidence="1">
    <location>
        <begin position="230"/>
        <end position="250"/>
    </location>
</feature>
<feature type="transmembrane region" description="Helical" evidence="1">
    <location>
        <begin position="119"/>
        <end position="138"/>
    </location>
</feature>
<feature type="transmembrane region" description="Helical" evidence="1">
    <location>
        <begin position="203"/>
        <end position="224"/>
    </location>
</feature>
<organism evidence="2 3">
    <name type="scientific">Aerosakkonema funiforme FACHB-1375</name>
    <dbReference type="NCBI Taxonomy" id="2949571"/>
    <lineage>
        <taxon>Bacteria</taxon>
        <taxon>Bacillati</taxon>
        <taxon>Cyanobacteriota</taxon>
        <taxon>Cyanophyceae</taxon>
        <taxon>Oscillatoriophycideae</taxon>
        <taxon>Aerosakkonematales</taxon>
        <taxon>Aerosakkonemataceae</taxon>
        <taxon>Aerosakkonema</taxon>
    </lineage>
</organism>
<accession>A0A926VDG0</accession>
<dbReference type="Pfam" id="PF06772">
    <property type="entry name" value="LtrA"/>
    <property type="match status" value="1"/>
</dbReference>
<proteinExistence type="predicted"/>
<keyword evidence="3" id="KW-1185">Reference proteome</keyword>
<dbReference type="InterPro" id="IPR010640">
    <property type="entry name" value="Low_temperature_requirement_A"/>
</dbReference>
<feature type="transmembrane region" description="Helical" evidence="1">
    <location>
        <begin position="51"/>
        <end position="75"/>
    </location>
</feature>
<dbReference type="PANTHER" id="PTHR36840:SF1">
    <property type="entry name" value="BLL5714 PROTEIN"/>
    <property type="match status" value="1"/>
</dbReference>
<reference evidence="2" key="1">
    <citation type="journal article" date="2015" name="ISME J.">
        <title>Draft Genome Sequence of Streptomyces incarnatus NRRL8089, which Produces the Nucleoside Antibiotic Sinefungin.</title>
        <authorList>
            <person name="Oshima K."/>
            <person name="Hattori M."/>
            <person name="Shimizu H."/>
            <person name="Fukuda K."/>
            <person name="Nemoto M."/>
            <person name="Inagaki K."/>
            <person name="Tamura T."/>
        </authorList>
    </citation>
    <scope>NUCLEOTIDE SEQUENCE</scope>
    <source>
        <strain evidence="2">FACHB-1375</strain>
    </source>
</reference>
<feature type="transmembrane region" description="Helical" evidence="1">
    <location>
        <begin position="309"/>
        <end position="329"/>
    </location>
</feature>
<name>A0A926VDG0_9CYAN</name>
<evidence type="ECO:0000313" key="3">
    <source>
        <dbReference type="Proteomes" id="UP000641646"/>
    </source>
</evidence>
<keyword evidence="1" id="KW-1133">Transmembrane helix</keyword>
<feature type="transmembrane region" description="Helical" evidence="1">
    <location>
        <begin position="271"/>
        <end position="289"/>
    </location>
</feature>